<proteinExistence type="predicted"/>
<comment type="caution">
    <text evidence="2">The sequence shown here is derived from an EMBL/GenBank/DDBJ whole genome shotgun (WGS) entry which is preliminary data.</text>
</comment>
<evidence type="ECO:0000313" key="3">
    <source>
        <dbReference type="Proteomes" id="UP001634007"/>
    </source>
</evidence>
<gene>
    <name evidence="2" type="ORF">ACJRO7_012235</name>
</gene>
<dbReference type="EMBL" id="JBJKBG010000002">
    <property type="protein sequence ID" value="KAL3751378.1"/>
    <property type="molecule type" value="Genomic_DNA"/>
</dbReference>
<feature type="non-terminal residue" evidence="2">
    <location>
        <position position="1"/>
    </location>
</feature>
<evidence type="ECO:0000256" key="1">
    <source>
        <dbReference type="SAM" id="MobiDB-lite"/>
    </source>
</evidence>
<evidence type="ECO:0000313" key="2">
    <source>
        <dbReference type="EMBL" id="KAL3751378.1"/>
    </source>
</evidence>
<name>A0ABD3LIS9_EUCGL</name>
<feature type="compositionally biased region" description="Basic and acidic residues" evidence="1">
    <location>
        <begin position="1"/>
        <end position="19"/>
    </location>
</feature>
<accession>A0ABD3LIS9</accession>
<dbReference type="AlphaFoldDB" id="A0ABD3LIS9"/>
<feature type="region of interest" description="Disordered" evidence="1">
    <location>
        <begin position="1"/>
        <end position="21"/>
    </location>
</feature>
<reference evidence="2 3" key="1">
    <citation type="submission" date="2024-11" db="EMBL/GenBank/DDBJ databases">
        <title>Chromosome-level genome assembly of Eucalyptus globulus Labill. provides insights into its genome evolution.</title>
        <authorList>
            <person name="Li X."/>
        </authorList>
    </citation>
    <scope>NUCLEOTIDE SEQUENCE [LARGE SCALE GENOMIC DNA]</scope>
    <source>
        <strain evidence="2">CL2024</strain>
        <tissue evidence="2">Fresh tender leaves</tissue>
    </source>
</reference>
<keyword evidence="3" id="KW-1185">Reference proteome</keyword>
<sequence>KHAHFRSCDDEERKEKKSSASDIPVMTAIVSLKKRGFGVDKMRGIINSIGR</sequence>
<protein>
    <submittedName>
        <fullName evidence="2">Uncharacterized protein</fullName>
    </submittedName>
</protein>
<organism evidence="2 3">
    <name type="scientific">Eucalyptus globulus</name>
    <name type="common">Tasmanian blue gum</name>
    <dbReference type="NCBI Taxonomy" id="34317"/>
    <lineage>
        <taxon>Eukaryota</taxon>
        <taxon>Viridiplantae</taxon>
        <taxon>Streptophyta</taxon>
        <taxon>Embryophyta</taxon>
        <taxon>Tracheophyta</taxon>
        <taxon>Spermatophyta</taxon>
        <taxon>Magnoliopsida</taxon>
        <taxon>eudicotyledons</taxon>
        <taxon>Gunneridae</taxon>
        <taxon>Pentapetalae</taxon>
        <taxon>rosids</taxon>
        <taxon>malvids</taxon>
        <taxon>Myrtales</taxon>
        <taxon>Myrtaceae</taxon>
        <taxon>Myrtoideae</taxon>
        <taxon>Eucalypteae</taxon>
        <taxon>Eucalyptus</taxon>
    </lineage>
</organism>
<dbReference type="Proteomes" id="UP001634007">
    <property type="component" value="Unassembled WGS sequence"/>
</dbReference>